<evidence type="ECO:0000313" key="2">
    <source>
        <dbReference type="EMBL" id="CAB4723647.1"/>
    </source>
</evidence>
<feature type="transmembrane region" description="Helical" evidence="1">
    <location>
        <begin position="320"/>
        <end position="341"/>
    </location>
</feature>
<feature type="transmembrane region" description="Helical" evidence="1">
    <location>
        <begin position="249"/>
        <end position="275"/>
    </location>
</feature>
<feature type="transmembrane region" description="Helical" evidence="1">
    <location>
        <begin position="450"/>
        <end position="472"/>
    </location>
</feature>
<sequence>MYGAHFAMTNKPHPLRQFVVFLVFVCAFFFTHTNIAQAAELPAITWEGGREQSITMGGATSTKLWNLTIENSDGVSIPFFRSAPNASGFVVYSVTLPDDLALGTYQVIMHGPNGEVSRATTVEIVESTMYLPSHDPLGIAALALAGLALISFFALRDETMPTRCTTENSNDVITFNSSRFVRWIDFLRFNALHELVNQSRFLTKIIASGSYMQALTGPLVVLMPVVGLVVGTRLGLTTDMTSTLVPTSVALIAVVIVIGILDALSGVVAISSYILFSLGRGHVQTVAHVQTLVGLLLLACLPAIAASVTRSHKRHITNHAIAIGVAAWTVHTLVLSMNSLSQHKNEIVINAGLFAALAAGAMLIRCLGELVALRLTPQRSSFMTPRIEQSQSPEHFFIGLGAQAAVIALFMNAFFGFSWQIFAATIMLLLPLLIDRYSSNIPHSLLLSRLFSRGTLIVTVLFVVGVGISRWINAMPLLIHERMQLMALLLCIPTATVTLLRCFSRPKSQIVTS</sequence>
<reference evidence="2" key="1">
    <citation type="submission" date="2020-05" db="EMBL/GenBank/DDBJ databases">
        <authorList>
            <person name="Chiriac C."/>
            <person name="Salcher M."/>
            <person name="Ghai R."/>
            <person name="Kavagutti S V."/>
        </authorList>
    </citation>
    <scope>NUCLEOTIDE SEQUENCE</scope>
</reference>
<name>A0A6J6RIC5_9ZZZZ</name>
<accession>A0A6J6RIC5</accession>
<dbReference type="AlphaFoldDB" id="A0A6J6RIC5"/>
<gene>
    <name evidence="2" type="ORF">UFOPK2658_01239</name>
</gene>
<feature type="transmembrane region" description="Helical" evidence="1">
    <location>
        <begin position="421"/>
        <end position="438"/>
    </location>
</feature>
<dbReference type="EMBL" id="CAEZYH010000056">
    <property type="protein sequence ID" value="CAB4723647.1"/>
    <property type="molecule type" value="Genomic_DNA"/>
</dbReference>
<keyword evidence="1" id="KW-1133">Transmembrane helix</keyword>
<keyword evidence="1" id="KW-0812">Transmembrane</keyword>
<feature type="transmembrane region" description="Helical" evidence="1">
    <location>
        <begin position="137"/>
        <end position="155"/>
    </location>
</feature>
<evidence type="ECO:0000256" key="1">
    <source>
        <dbReference type="SAM" id="Phobius"/>
    </source>
</evidence>
<proteinExistence type="predicted"/>
<protein>
    <submittedName>
        <fullName evidence="2">Unannotated protein</fullName>
    </submittedName>
</protein>
<keyword evidence="1" id="KW-0472">Membrane</keyword>
<feature type="transmembrane region" description="Helical" evidence="1">
    <location>
        <begin position="347"/>
        <end position="375"/>
    </location>
</feature>
<feature type="transmembrane region" description="Helical" evidence="1">
    <location>
        <begin position="484"/>
        <end position="503"/>
    </location>
</feature>
<organism evidence="2">
    <name type="scientific">freshwater metagenome</name>
    <dbReference type="NCBI Taxonomy" id="449393"/>
    <lineage>
        <taxon>unclassified sequences</taxon>
        <taxon>metagenomes</taxon>
        <taxon>ecological metagenomes</taxon>
    </lineage>
</organism>
<feature type="transmembrane region" description="Helical" evidence="1">
    <location>
        <begin position="287"/>
        <end position="308"/>
    </location>
</feature>